<keyword evidence="5" id="KW-1185">Reference proteome</keyword>
<dbReference type="EMBL" id="CAJVAS010000016">
    <property type="protein sequence ID" value="CAG7635875.1"/>
    <property type="molecule type" value="Genomic_DNA"/>
</dbReference>
<dbReference type="Pfam" id="PF00188">
    <property type="entry name" value="CAP"/>
    <property type="match status" value="1"/>
</dbReference>
<evidence type="ECO:0000259" key="3">
    <source>
        <dbReference type="Pfam" id="PF07833"/>
    </source>
</evidence>
<dbReference type="PANTHER" id="PTHR31157">
    <property type="entry name" value="SCP DOMAIN-CONTAINING PROTEIN"/>
    <property type="match status" value="1"/>
</dbReference>
<dbReference type="Pfam" id="PF07833">
    <property type="entry name" value="Cu_amine_oxidN1"/>
    <property type="match status" value="1"/>
</dbReference>
<dbReference type="PROSITE" id="PS51257">
    <property type="entry name" value="PROKAR_LIPOPROTEIN"/>
    <property type="match status" value="1"/>
</dbReference>
<dbReference type="RefSeq" id="WP_218093451.1">
    <property type="nucleotide sequence ID" value="NZ_CAJVAS010000016.1"/>
</dbReference>
<proteinExistence type="predicted"/>
<evidence type="ECO:0008006" key="6">
    <source>
        <dbReference type="Google" id="ProtNLM"/>
    </source>
</evidence>
<feature type="signal peptide" evidence="1">
    <location>
        <begin position="1"/>
        <end position="28"/>
    </location>
</feature>
<dbReference type="CDD" id="cd05379">
    <property type="entry name" value="CAP_bacterial"/>
    <property type="match status" value="1"/>
</dbReference>
<protein>
    <recommendedName>
        <fullName evidence="6">S-layer protein</fullName>
    </recommendedName>
</protein>
<dbReference type="InterPro" id="IPR014044">
    <property type="entry name" value="CAP_dom"/>
</dbReference>
<dbReference type="AlphaFoldDB" id="A0A916K5V3"/>
<keyword evidence="1" id="KW-0732">Signal</keyword>
<evidence type="ECO:0000259" key="2">
    <source>
        <dbReference type="Pfam" id="PF00188"/>
    </source>
</evidence>
<evidence type="ECO:0000313" key="5">
    <source>
        <dbReference type="Proteomes" id="UP000693672"/>
    </source>
</evidence>
<dbReference type="InterPro" id="IPR012854">
    <property type="entry name" value="Cu_amine_oxidase-like_N"/>
</dbReference>
<sequence length="552" mass="60324">MKHTNRLTKFVAMLCLVMMLGCANLAFFADEARADSTYSYRTAPNDTIGITRPAITYYFTTDLGMQPSAYSMYLNGKSVTATYDGKGTLSHTPAQDLAPGEYNVEISITYPGYMPMQQSWKFTVAANALKQFPAVTAEQQDGLSALNDYRAIYGLNPVKFNDMLNAGATAHASYLEKNKVNQSKDSRVSLHEEEPGKSGFIGKKPLDRAKYYGYSTGGVGEDAALLKKAAVKEAIDAFFDAPYHRTPLLDPSIQEVGVGRVGNYTVILFGLTPTNNAQLVVSPAPGDRFVPTVFDGYEAPDPLRMHAGAEYPAGYPIMAQYFGADIDKVKLISAELLDSSNKPVDILANSPDNDDSLTNAIIVIPRKPLEADARYYVKLKLQAVNKDGASTTETKEWDFTTEPVASLGKQKLHQNAADYKKNYVTATPVQRTAAFGLDDTAYSVDGIAFPMKRPPLIVDGSSYLYIRDLAAALGANVEWDNEKRAAVYTKGPLKVTLYTNANQVEINGTVKTTDTPARLIDENTMVPVRLLAEVLGAKVDYAEATRTVKINY</sequence>
<gene>
    <name evidence="4" type="ORF">PAESOLCIP111_03714</name>
</gene>
<evidence type="ECO:0000256" key="1">
    <source>
        <dbReference type="SAM" id="SignalP"/>
    </source>
</evidence>
<name>A0A916K5V3_9BACL</name>
<evidence type="ECO:0000313" key="4">
    <source>
        <dbReference type="EMBL" id="CAG7635875.1"/>
    </source>
</evidence>
<comment type="caution">
    <text evidence="4">The sequence shown here is derived from an EMBL/GenBank/DDBJ whole genome shotgun (WGS) entry which is preliminary data.</text>
</comment>
<reference evidence="4" key="1">
    <citation type="submission" date="2021-06" db="EMBL/GenBank/DDBJ databases">
        <authorList>
            <person name="Criscuolo A."/>
        </authorList>
    </citation>
    <scope>NUCLEOTIDE SEQUENCE</scope>
    <source>
        <strain evidence="4">CIP111600</strain>
    </source>
</reference>
<dbReference type="Proteomes" id="UP000693672">
    <property type="component" value="Unassembled WGS sequence"/>
</dbReference>
<dbReference type="PANTHER" id="PTHR31157:SF1">
    <property type="entry name" value="SCP DOMAIN-CONTAINING PROTEIN"/>
    <property type="match status" value="1"/>
</dbReference>
<organism evidence="4 5">
    <name type="scientific">Paenibacillus solanacearum</name>
    <dbReference type="NCBI Taxonomy" id="2048548"/>
    <lineage>
        <taxon>Bacteria</taxon>
        <taxon>Bacillati</taxon>
        <taxon>Bacillota</taxon>
        <taxon>Bacilli</taxon>
        <taxon>Bacillales</taxon>
        <taxon>Paenibacillaceae</taxon>
        <taxon>Paenibacillus</taxon>
    </lineage>
</organism>
<feature type="domain" description="Copper amine oxidase-like N-terminal" evidence="3">
    <location>
        <begin position="444"/>
        <end position="550"/>
    </location>
</feature>
<feature type="domain" description="SCP" evidence="2">
    <location>
        <begin position="143"/>
        <end position="263"/>
    </location>
</feature>
<accession>A0A916K5V3</accession>
<feature type="chain" id="PRO_5038515980" description="S-layer protein" evidence="1">
    <location>
        <begin position="29"/>
        <end position="552"/>
    </location>
</feature>